<proteinExistence type="predicted"/>
<protein>
    <recommendedName>
        <fullName evidence="3">Phospholipase D-like domain-containing protein</fullName>
    </recommendedName>
</protein>
<dbReference type="AlphaFoldDB" id="A0A6M0JTS6"/>
<dbReference type="RefSeq" id="WP_164450999.1">
    <property type="nucleotide sequence ID" value="NZ_JAAIJQ010000006.1"/>
</dbReference>
<name>A0A6M0JTS6_9GAMM</name>
<evidence type="ECO:0000313" key="1">
    <source>
        <dbReference type="EMBL" id="NEV60950.1"/>
    </source>
</evidence>
<evidence type="ECO:0008006" key="3">
    <source>
        <dbReference type="Google" id="ProtNLM"/>
    </source>
</evidence>
<gene>
    <name evidence="1" type="ORF">G3446_03390</name>
</gene>
<dbReference type="Proteomes" id="UP000483379">
    <property type="component" value="Unassembled WGS sequence"/>
</dbReference>
<accession>A0A6M0JTS6</accession>
<reference evidence="1 2" key="1">
    <citation type="submission" date="2020-02" db="EMBL/GenBank/DDBJ databases">
        <title>Genome sequences of Thiorhodococcus mannitoliphagus and Thiorhodococcus minor, purple sulfur photosynthetic bacteria in the gammaproteobacterial family, Chromatiaceae.</title>
        <authorList>
            <person name="Aviles F.A."/>
            <person name="Meyer T.E."/>
            <person name="Kyndt J.A."/>
        </authorList>
    </citation>
    <scope>NUCLEOTIDE SEQUENCE [LARGE SCALE GENOMIC DNA]</scope>
    <source>
        <strain evidence="1 2">DSM 11518</strain>
    </source>
</reference>
<evidence type="ECO:0000313" key="2">
    <source>
        <dbReference type="Proteomes" id="UP000483379"/>
    </source>
</evidence>
<dbReference type="EMBL" id="JAAIJQ010000006">
    <property type="protein sequence ID" value="NEV60950.1"/>
    <property type="molecule type" value="Genomic_DNA"/>
</dbReference>
<sequence length="173" mass="19119">MSDQSSTPCLSNSVWQAWDRSTACDILHDVYIPALRASVCYDRVAGYFTSTSLAVASQGFTALIKHQRHVRLVVGVDGYAHEQWAVFRDAENNRLVAAGSLNESKTALTLNAENLVVGCDWEGGQGRPVRRPGGRLLAAFRPREKQGEPGIWLARCRPSRKASSARRAHRARE</sequence>
<comment type="caution">
    <text evidence="1">The sequence shown here is derived from an EMBL/GenBank/DDBJ whole genome shotgun (WGS) entry which is preliminary data.</text>
</comment>
<organism evidence="1 2">
    <name type="scientific">Thiorhodococcus minor</name>
    <dbReference type="NCBI Taxonomy" id="57489"/>
    <lineage>
        <taxon>Bacteria</taxon>
        <taxon>Pseudomonadati</taxon>
        <taxon>Pseudomonadota</taxon>
        <taxon>Gammaproteobacteria</taxon>
        <taxon>Chromatiales</taxon>
        <taxon>Chromatiaceae</taxon>
        <taxon>Thiorhodococcus</taxon>
    </lineage>
</organism>
<keyword evidence="2" id="KW-1185">Reference proteome</keyword>